<dbReference type="GO" id="GO:0003677">
    <property type="term" value="F:DNA binding"/>
    <property type="evidence" value="ECO:0007669"/>
    <property type="project" value="UniProtKB-KW"/>
</dbReference>
<proteinExistence type="predicted"/>
<evidence type="ECO:0000313" key="8">
    <source>
        <dbReference type="EMBL" id="KAH8703194.1"/>
    </source>
</evidence>
<dbReference type="Pfam" id="PF00172">
    <property type="entry name" value="Zn_clus"/>
    <property type="match status" value="1"/>
</dbReference>
<evidence type="ECO:0000256" key="6">
    <source>
        <dbReference type="ARBA" id="ARBA00023242"/>
    </source>
</evidence>
<comment type="caution">
    <text evidence="8">The sequence shown here is derived from an EMBL/GenBank/DDBJ whole genome shotgun (WGS) entry which is preliminary data.</text>
</comment>
<feature type="domain" description="Zn(2)-C6 fungal-type" evidence="7">
    <location>
        <begin position="24"/>
        <end position="52"/>
    </location>
</feature>
<dbReference type="InterPro" id="IPR001138">
    <property type="entry name" value="Zn2Cys6_DnaBD"/>
</dbReference>
<dbReference type="GeneID" id="70240762"/>
<dbReference type="CDD" id="cd00067">
    <property type="entry name" value="GAL4"/>
    <property type="match status" value="1"/>
</dbReference>
<gene>
    <name evidence="8" type="ORF">BGW36DRAFT_287062</name>
</gene>
<evidence type="ECO:0000256" key="2">
    <source>
        <dbReference type="ARBA" id="ARBA00022833"/>
    </source>
</evidence>
<dbReference type="RefSeq" id="XP_046076212.1">
    <property type="nucleotide sequence ID" value="XM_046210475.1"/>
</dbReference>
<keyword evidence="4" id="KW-0238">DNA-binding</keyword>
<reference evidence="8" key="1">
    <citation type="submission" date="2021-12" db="EMBL/GenBank/DDBJ databases">
        <title>Convergent genome expansion in fungi linked to evolution of root-endophyte symbiosis.</title>
        <authorList>
            <consortium name="DOE Joint Genome Institute"/>
            <person name="Ke Y.-H."/>
            <person name="Bonito G."/>
            <person name="Liao H.-L."/>
            <person name="Looney B."/>
            <person name="Rojas-Flechas A."/>
            <person name="Nash J."/>
            <person name="Hameed K."/>
            <person name="Schadt C."/>
            <person name="Martin F."/>
            <person name="Crous P.W."/>
            <person name="Miettinen O."/>
            <person name="Magnuson J.K."/>
            <person name="Labbe J."/>
            <person name="Jacobson D."/>
            <person name="Doktycz M.J."/>
            <person name="Veneault-Fourrey C."/>
            <person name="Kuo A."/>
            <person name="Mondo S."/>
            <person name="Calhoun S."/>
            <person name="Riley R."/>
            <person name="Ohm R."/>
            <person name="LaButti K."/>
            <person name="Andreopoulos B."/>
            <person name="Pangilinan J."/>
            <person name="Nolan M."/>
            <person name="Tritt A."/>
            <person name="Clum A."/>
            <person name="Lipzen A."/>
            <person name="Daum C."/>
            <person name="Barry K."/>
            <person name="Grigoriev I.V."/>
            <person name="Vilgalys R."/>
        </authorList>
    </citation>
    <scope>NUCLEOTIDE SEQUENCE</scope>
    <source>
        <strain evidence="8">PMI_201</strain>
    </source>
</reference>
<evidence type="ECO:0000256" key="4">
    <source>
        <dbReference type="ARBA" id="ARBA00023125"/>
    </source>
</evidence>
<dbReference type="Pfam" id="PF11951">
    <property type="entry name" value="Fungal_trans_2"/>
    <property type="match status" value="1"/>
</dbReference>
<keyword evidence="6" id="KW-0539">Nucleus</keyword>
<dbReference type="SMART" id="SM00066">
    <property type="entry name" value="GAL4"/>
    <property type="match status" value="1"/>
</dbReference>
<protein>
    <recommendedName>
        <fullName evidence="7">Zn(2)-C6 fungal-type domain-containing protein</fullName>
    </recommendedName>
</protein>
<name>A0AAD4L293_9EURO</name>
<organism evidence="8 9">
    <name type="scientific">Talaromyces proteolyticus</name>
    <dbReference type="NCBI Taxonomy" id="1131652"/>
    <lineage>
        <taxon>Eukaryota</taxon>
        <taxon>Fungi</taxon>
        <taxon>Dikarya</taxon>
        <taxon>Ascomycota</taxon>
        <taxon>Pezizomycotina</taxon>
        <taxon>Eurotiomycetes</taxon>
        <taxon>Eurotiomycetidae</taxon>
        <taxon>Eurotiales</taxon>
        <taxon>Trichocomaceae</taxon>
        <taxon>Talaromyces</taxon>
        <taxon>Talaromyces sect. Bacilispori</taxon>
    </lineage>
</organism>
<sequence>MVSTEKQCDKERRVRTSHPKVRTGCLTCKRRHKKCDENRPSCRMCISSGRECEGYCTIPDKRTKAARRVRQSTLHIPIVAKASTAQQFEQDLIIPVTLNSPGQVDLTQPERWHLNLFRNYTARHCGGYFHDEFWHGLVHQLSEEQPAVRHAVIAMSARHIQFERVQLKHAIDAGQAYLSLQQCNKSIACLRQYLSKAPPGSSRNQVVLTTCVVLVCLALFEEDTNIADYHFQSGYRLLQEWQKENFSVGSSGPAFIQTFSQLQIHRSTCADPKTFVEDDHPSLPSPDVENSRPTKSHVNAEAVNHFIIVLGWVLLRIDAQGFNIGPAITHIRNGEGAVLSMLRLWRTQLKRSITIHGDDVPQSDRDALTLFALWSEVIYIKLFTSSEPEANEMRYDKFLAHFQRAVVLAKSLITPTKGQSALSIFPSVTSIVPPLLFCGFKCRDWLIRRQVTLLLRELKGHEDIWVSGPILALERMVEIESEGIGPGENIPEASRVDSMSVVIDTKDHHIFLRYHRSWLPNDTYGINDDGLWQNELLSVPAGR</sequence>
<accession>A0AAD4L293</accession>
<evidence type="ECO:0000313" key="9">
    <source>
        <dbReference type="Proteomes" id="UP001201262"/>
    </source>
</evidence>
<evidence type="ECO:0000259" key="7">
    <source>
        <dbReference type="PROSITE" id="PS50048"/>
    </source>
</evidence>
<dbReference type="Proteomes" id="UP001201262">
    <property type="component" value="Unassembled WGS sequence"/>
</dbReference>
<dbReference type="GO" id="GO:0000981">
    <property type="term" value="F:DNA-binding transcription factor activity, RNA polymerase II-specific"/>
    <property type="evidence" value="ECO:0007669"/>
    <property type="project" value="InterPro"/>
</dbReference>
<keyword evidence="2" id="KW-0862">Zinc</keyword>
<dbReference type="InterPro" id="IPR021858">
    <property type="entry name" value="Fun_TF"/>
</dbReference>
<keyword evidence="9" id="KW-1185">Reference proteome</keyword>
<keyword evidence="3" id="KW-0805">Transcription regulation</keyword>
<dbReference type="InterPro" id="IPR036864">
    <property type="entry name" value="Zn2-C6_fun-type_DNA-bd_sf"/>
</dbReference>
<keyword evidence="1" id="KW-0479">Metal-binding</keyword>
<evidence type="ECO:0000256" key="5">
    <source>
        <dbReference type="ARBA" id="ARBA00023163"/>
    </source>
</evidence>
<dbReference type="PANTHER" id="PTHR36206:SF12">
    <property type="entry name" value="ASPERCRYPTIN BIOSYNTHESIS CLUSTER-SPECIFIC TRANSCRIPTION REGULATOR ATNN-RELATED"/>
    <property type="match status" value="1"/>
</dbReference>
<dbReference type="Gene3D" id="4.10.240.10">
    <property type="entry name" value="Zn(2)-C6 fungal-type DNA-binding domain"/>
    <property type="match status" value="1"/>
</dbReference>
<dbReference type="AlphaFoldDB" id="A0AAD4L293"/>
<dbReference type="PROSITE" id="PS00463">
    <property type="entry name" value="ZN2_CY6_FUNGAL_1"/>
    <property type="match status" value="1"/>
</dbReference>
<keyword evidence="5" id="KW-0804">Transcription</keyword>
<dbReference type="PROSITE" id="PS50048">
    <property type="entry name" value="ZN2_CY6_FUNGAL_2"/>
    <property type="match status" value="1"/>
</dbReference>
<dbReference type="GO" id="GO:0008270">
    <property type="term" value="F:zinc ion binding"/>
    <property type="evidence" value="ECO:0007669"/>
    <property type="project" value="InterPro"/>
</dbReference>
<evidence type="ECO:0000256" key="1">
    <source>
        <dbReference type="ARBA" id="ARBA00022723"/>
    </source>
</evidence>
<dbReference type="InterPro" id="IPR052360">
    <property type="entry name" value="Transcr_Regulatory_Proteins"/>
</dbReference>
<dbReference type="PANTHER" id="PTHR36206">
    <property type="entry name" value="ASPERCRYPTIN BIOSYNTHESIS CLUSTER-SPECIFIC TRANSCRIPTION REGULATOR ATNN-RELATED"/>
    <property type="match status" value="1"/>
</dbReference>
<dbReference type="EMBL" id="JAJTJA010000002">
    <property type="protein sequence ID" value="KAH8703194.1"/>
    <property type="molecule type" value="Genomic_DNA"/>
</dbReference>
<dbReference type="SUPFAM" id="SSF57701">
    <property type="entry name" value="Zn2/Cys6 DNA-binding domain"/>
    <property type="match status" value="1"/>
</dbReference>
<evidence type="ECO:0000256" key="3">
    <source>
        <dbReference type="ARBA" id="ARBA00023015"/>
    </source>
</evidence>